<reference evidence="2 3" key="1">
    <citation type="journal article" date="2023" name="Plants (Basel)">
        <title>Bridging the Gap: Combining Genomics and Transcriptomics Approaches to Understand Stylosanthes scabra, an Orphan Legume from the Brazilian Caatinga.</title>
        <authorList>
            <person name="Ferreira-Neto J.R.C."/>
            <person name="da Silva M.D."/>
            <person name="Binneck E."/>
            <person name="de Melo N.F."/>
            <person name="da Silva R.H."/>
            <person name="de Melo A.L.T.M."/>
            <person name="Pandolfi V."/>
            <person name="Bustamante F.O."/>
            <person name="Brasileiro-Vidal A.C."/>
            <person name="Benko-Iseppon A.M."/>
        </authorList>
    </citation>
    <scope>NUCLEOTIDE SEQUENCE [LARGE SCALE GENOMIC DNA]</scope>
    <source>
        <tissue evidence="2">Leaves</tissue>
    </source>
</reference>
<organism evidence="2 3">
    <name type="scientific">Stylosanthes scabra</name>
    <dbReference type="NCBI Taxonomy" id="79078"/>
    <lineage>
        <taxon>Eukaryota</taxon>
        <taxon>Viridiplantae</taxon>
        <taxon>Streptophyta</taxon>
        <taxon>Embryophyta</taxon>
        <taxon>Tracheophyta</taxon>
        <taxon>Spermatophyta</taxon>
        <taxon>Magnoliopsida</taxon>
        <taxon>eudicotyledons</taxon>
        <taxon>Gunneridae</taxon>
        <taxon>Pentapetalae</taxon>
        <taxon>rosids</taxon>
        <taxon>fabids</taxon>
        <taxon>Fabales</taxon>
        <taxon>Fabaceae</taxon>
        <taxon>Papilionoideae</taxon>
        <taxon>50 kb inversion clade</taxon>
        <taxon>dalbergioids sensu lato</taxon>
        <taxon>Dalbergieae</taxon>
        <taxon>Pterocarpus clade</taxon>
        <taxon>Stylosanthes</taxon>
    </lineage>
</organism>
<dbReference type="Proteomes" id="UP001341840">
    <property type="component" value="Unassembled WGS sequence"/>
</dbReference>
<comment type="caution">
    <text evidence="2">The sequence shown here is derived from an EMBL/GenBank/DDBJ whole genome shotgun (WGS) entry which is preliminary data.</text>
</comment>
<evidence type="ECO:0000313" key="2">
    <source>
        <dbReference type="EMBL" id="MED6181762.1"/>
    </source>
</evidence>
<evidence type="ECO:0000256" key="1">
    <source>
        <dbReference type="SAM" id="MobiDB-lite"/>
    </source>
</evidence>
<feature type="compositionally biased region" description="Basic residues" evidence="1">
    <location>
        <begin position="96"/>
        <end position="129"/>
    </location>
</feature>
<gene>
    <name evidence="2" type="ORF">PIB30_022362</name>
</gene>
<sequence>MANQDEEGVPYTDHSANAGQAGERITPSPTPEGERRRSTSAFDKLAPGGDNPRPFGGIGSSESRVTQELRHRVQSMEQAVKDLQEENAKLRDGARRSRSRSSSKQHRRSRSRSPTRQKPKSPPKQRRRSSSSLEVKSSSDDLRERRPRAY</sequence>
<dbReference type="EMBL" id="JASCZI010181318">
    <property type="protein sequence ID" value="MED6181762.1"/>
    <property type="molecule type" value="Genomic_DNA"/>
</dbReference>
<feature type="region of interest" description="Disordered" evidence="1">
    <location>
        <begin position="1"/>
        <end position="150"/>
    </location>
</feature>
<keyword evidence="3" id="KW-1185">Reference proteome</keyword>
<name>A0ABU6W7E0_9FABA</name>
<feature type="compositionally biased region" description="Basic and acidic residues" evidence="1">
    <location>
        <begin position="79"/>
        <end position="95"/>
    </location>
</feature>
<proteinExistence type="predicted"/>
<protein>
    <submittedName>
        <fullName evidence="2">Uncharacterized protein</fullName>
    </submittedName>
</protein>
<accession>A0ABU6W7E0</accession>
<evidence type="ECO:0000313" key="3">
    <source>
        <dbReference type="Proteomes" id="UP001341840"/>
    </source>
</evidence>